<dbReference type="Proteomes" id="UP000682733">
    <property type="component" value="Unassembled WGS sequence"/>
</dbReference>
<dbReference type="Proteomes" id="UP000663829">
    <property type="component" value="Unassembled WGS sequence"/>
</dbReference>
<evidence type="ECO:0000313" key="6">
    <source>
        <dbReference type="Proteomes" id="UP000663829"/>
    </source>
</evidence>
<evidence type="ECO:0000313" key="4">
    <source>
        <dbReference type="EMBL" id="CAF3705586.1"/>
    </source>
</evidence>
<feature type="compositionally biased region" description="Basic and acidic residues" evidence="1">
    <location>
        <begin position="197"/>
        <end position="217"/>
    </location>
</feature>
<dbReference type="EMBL" id="CAJOBA010005609">
    <property type="protein sequence ID" value="CAF3749019.1"/>
    <property type="molecule type" value="Genomic_DNA"/>
</dbReference>
<dbReference type="EMBL" id="CAJNOK010005604">
    <property type="protein sequence ID" value="CAF0978398.1"/>
    <property type="molecule type" value="Genomic_DNA"/>
</dbReference>
<dbReference type="AlphaFoldDB" id="A0A814BC20"/>
<dbReference type="EMBL" id="CAJOBC010001913">
    <property type="protein sequence ID" value="CAF3705586.1"/>
    <property type="molecule type" value="Genomic_DNA"/>
</dbReference>
<evidence type="ECO:0000313" key="5">
    <source>
        <dbReference type="EMBL" id="CAF3749019.1"/>
    </source>
</evidence>
<name>A0A814BC20_9BILA</name>
<dbReference type="EMBL" id="CAJNOQ010001913">
    <property type="protein sequence ID" value="CAF0927167.1"/>
    <property type="molecule type" value="Genomic_DNA"/>
</dbReference>
<feature type="region of interest" description="Disordered" evidence="1">
    <location>
        <begin position="174"/>
        <end position="217"/>
    </location>
</feature>
<evidence type="ECO:0000313" key="3">
    <source>
        <dbReference type="EMBL" id="CAF0978398.1"/>
    </source>
</evidence>
<organism evidence="2 6">
    <name type="scientific">Didymodactylos carnosus</name>
    <dbReference type="NCBI Taxonomy" id="1234261"/>
    <lineage>
        <taxon>Eukaryota</taxon>
        <taxon>Metazoa</taxon>
        <taxon>Spiralia</taxon>
        <taxon>Gnathifera</taxon>
        <taxon>Rotifera</taxon>
        <taxon>Eurotatoria</taxon>
        <taxon>Bdelloidea</taxon>
        <taxon>Philodinida</taxon>
        <taxon>Philodinidae</taxon>
        <taxon>Didymodactylos</taxon>
    </lineage>
</organism>
<gene>
    <name evidence="2" type="ORF">GPM918_LOCUS9981</name>
    <name evidence="3" type="ORF">OVA965_LOCUS13454</name>
    <name evidence="4" type="ORF">SRO942_LOCUS9982</name>
    <name evidence="5" type="ORF">TMI583_LOCUS13455</name>
</gene>
<keyword evidence="6" id="KW-1185">Reference proteome</keyword>
<dbReference type="Proteomes" id="UP000677228">
    <property type="component" value="Unassembled WGS sequence"/>
</dbReference>
<reference evidence="2" key="1">
    <citation type="submission" date="2021-02" db="EMBL/GenBank/DDBJ databases">
        <authorList>
            <person name="Nowell W R."/>
        </authorList>
    </citation>
    <scope>NUCLEOTIDE SEQUENCE</scope>
</reference>
<feature type="compositionally biased region" description="Polar residues" evidence="1">
    <location>
        <begin position="174"/>
        <end position="185"/>
    </location>
</feature>
<evidence type="ECO:0000256" key="1">
    <source>
        <dbReference type="SAM" id="MobiDB-lite"/>
    </source>
</evidence>
<proteinExistence type="predicted"/>
<comment type="caution">
    <text evidence="2">The sequence shown here is derived from an EMBL/GenBank/DDBJ whole genome shotgun (WGS) entry which is preliminary data.</text>
</comment>
<sequence>MGTATDKRRLKVAFNEEARWISIEPFKSCESLALIIREKFNINNEIELWDGNAKIDLDDTIFDSSLTENTLITVKVKRVRRDSQLLDTFRRQPIDARNFEPLTNPDHEKLYETKKTVKEFLDSDPTRMRDVTEQRRRSWTMTNPVQQTTQGHILSEPPTNRLVITPDLPRLQNNASSHQIQSTAGRKTLHLTSIKHPSCDKDETPEREQMRSNIKEK</sequence>
<protein>
    <submittedName>
        <fullName evidence="2">Uncharacterized protein</fullName>
    </submittedName>
</protein>
<evidence type="ECO:0000313" key="2">
    <source>
        <dbReference type="EMBL" id="CAF0927167.1"/>
    </source>
</evidence>
<accession>A0A814BC20</accession>
<dbReference type="Proteomes" id="UP000681722">
    <property type="component" value="Unassembled WGS sequence"/>
</dbReference>